<dbReference type="InterPro" id="IPR036965">
    <property type="entry name" value="Terpene_synth_N_sf"/>
</dbReference>
<sequence>LVDWLEHLGIERFFRKGIEQTLIQAFRCWKGNAAGTGRQKHLESFEDAALLFRILRRHGY</sequence>
<dbReference type="InterPro" id="IPR050148">
    <property type="entry name" value="Terpene_synthase-like"/>
</dbReference>
<protein>
    <recommendedName>
        <fullName evidence="2">Terpene synthase N-terminal domain-containing protein</fullName>
    </recommendedName>
</protein>
<dbReference type="PANTHER" id="PTHR31739:SF25">
    <property type="entry name" value="(E,E)-GERANYLLINALOOL SYNTHASE"/>
    <property type="match status" value="1"/>
</dbReference>
<dbReference type="InParanoid" id="D8R1M9"/>
<organism evidence="4">
    <name type="scientific">Selaginella moellendorffii</name>
    <name type="common">Spikemoss</name>
    <dbReference type="NCBI Taxonomy" id="88036"/>
    <lineage>
        <taxon>Eukaryota</taxon>
        <taxon>Viridiplantae</taxon>
        <taxon>Streptophyta</taxon>
        <taxon>Embryophyta</taxon>
        <taxon>Tracheophyta</taxon>
        <taxon>Lycopodiopsida</taxon>
        <taxon>Selaginellales</taxon>
        <taxon>Selaginellaceae</taxon>
        <taxon>Selaginella</taxon>
    </lineage>
</organism>
<dbReference type="InterPro" id="IPR001906">
    <property type="entry name" value="Terpene_synth_N"/>
</dbReference>
<dbReference type="Gramene" id="EFJ33586">
    <property type="protein sequence ID" value="EFJ33586"/>
    <property type="gene ID" value="SELMODRAFT_82917"/>
</dbReference>
<evidence type="ECO:0000313" key="4">
    <source>
        <dbReference type="Proteomes" id="UP000001514"/>
    </source>
</evidence>
<gene>
    <name evidence="3" type="ORF">SELMODRAFT_82917</name>
</gene>
<dbReference type="KEGG" id="smo:SELMODRAFT_82917"/>
<keyword evidence="4" id="KW-1185">Reference proteome</keyword>
<dbReference type="EMBL" id="GL377570">
    <property type="protein sequence ID" value="EFJ33586.1"/>
    <property type="molecule type" value="Genomic_DNA"/>
</dbReference>
<dbReference type="AlphaFoldDB" id="D8R1M9"/>
<dbReference type="Proteomes" id="UP000001514">
    <property type="component" value="Unassembled WGS sequence"/>
</dbReference>
<dbReference type="PANTHER" id="PTHR31739">
    <property type="entry name" value="ENT-COPALYL DIPHOSPHATE SYNTHASE, CHLOROPLASTIC"/>
    <property type="match status" value="1"/>
</dbReference>
<dbReference type="GO" id="GO:0010333">
    <property type="term" value="F:terpene synthase activity"/>
    <property type="evidence" value="ECO:0007669"/>
    <property type="project" value="InterPro"/>
</dbReference>
<proteinExistence type="predicted"/>
<dbReference type="HOGENOM" id="CLU_2948826_0_0_1"/>
<evidence type="ECO:0000313" key="3">
    <source>
        <dbReference type="EMBL" id="EFJ33586.1"/>
    </source>
</evidence>
<dbReference type="Gene3D" id="1.50.10.130">
    <property type="entry name" value="Terpene synthase, N-terminal domain"/>
    <property type="match status" value="1"/>
</dbReference>
<dbReference type="SUPFAM" id="SSF48239">
    <property type="entry name" value="Terpenoid cyclases/Protein prenyltransferases"/>
    <property type="match status" value="1"/>
</dbReference>
<name>D8R1M9_SELML</name>
<dbReference type="GO" id="GO:0016114">
    <property type="term" value="P:terpenoid biosynthetic process"/>
    <property type="evidence" value="ECO:0007669"/>
    <property type="project" value="InterPro"/>
</dbReference>
<accession>D8R1M9</accession>
<dbReference type="InterPro" id="IPR008930">
    <property type="entry name" value="Terpenoid_cyclase/PrenylTrfase"/>
</dbReference>
<feature type="non-terminal residue" evidence="3">
    <location>
        <position position="1"/>
    </location>
</feature>
<feature type="domain" description="Terpene synthase N-terminal" evidence="2">
    <location>
        <begin position="1"/>
        <end position="60"/>
    </location>
</feature>
<comment type="cofactor">
    <cofactor evidence="1">
        <name>Mg(2+)</name>
        <dbReference type="ChEBI" id="CHEBI:18420"/>
    </cofactor>
</comment>
<evidence type="ECO:0000259" key="2">
    <source>
        <dbReference type="Pfam" id="PF01397"/>
    </source>
</evidence>
<reference evidence="3 4" key="1">
    <citation type="journal article" date="2011" name="Science">
        <title>The Selaginella genome identifies genetic changes associated with the evolution of vascular plants.</title>
        <authorList>
            <person name="Banks J.A."/>
            <person name="Nishiyama T."/>
            <person name="Hasebe M."/>
            <person name="Bowman J.L."/>
            <person name="Gribskov M."/>
            <person name="dePamphilis C."/>
            <person name="Albert V.A."/>
            <person name="Aono N."/>
            <person name="Aoyama T."/>
            <person name="Ambrose B.A."/>
            <person name="Ashton N.W."/>
            <person name="Axtell M.J."/>
            <person name="Barker E."/>
            <person name="Barker M.S."/>
            <person name="Bennetzen J.L."/>
            <person name="Bonawitz N.D."/>
            <person name="Chapple C."/>
            <person name="Cheng C."/>
            <person name="Correa L.G."/>
            <person name="Dacre M."/>
            <person name="DeBarry J."/>
            <person name="Dreyer I."/>
            <person name="Elias M."/>
            <person name="Engstrom E.M."/>
            <person name="Estelle M."/>
            <person name="Feng L."/>
            <person name="Finet C."/>
            <person name="Floyd S.K."/>
            <person name="Frommer W.B."/>
            <person name="Fujita T."/>
            <person name="Gramzow L."/>
            <person name="Gutensohn M."/>
            <person name="Harholt J."/>
            <person name="Hattori M."/>
            <person name="Heyl A."/>
            <person name="Hirai T."/>
            <person name="Hiwatashi Y."/>
            <person name="Ishikawa M."/>
            <person name="Iwata M."/>
            <person name="Karol K.G."/>
            <person name="Koehler B."/>
            <person name="Kolukisaoglu U."/>
            <person name="Kubo M."/>
            <person name="Kurata T."/>
            <person name="Lalonde S."/>
            <person name="Li K."/>
            <person name="Li Y."/>
            <person name="Litt A."/>
            <person name="Lyons E."/>
            <person name="Manning G."/>
            <person name="Maruyama T."/>
            <person name="Michael T.P."/>
            <person name="Mikami K."/>
            <person name="Miyazaki S."/>
            <person name="Morinaga S."/>
            <person name="Murata T."/>
            <person name="Mueller-Roeber B."/>
            <person name="Nelson D.R."/>
            <person name="Obara M."/>
            <person name="Oguri Y."/>
            <person name="Olmstead R.G."/>
            <person name="Onodera N."/>
            <person name="Petersen B.L."/>
            <person name="Pils B."/>
            <person name="Prigge M."/>
            <person name="Rensing S.A."/>
            <person name="Riano-Pachon D.M."/>
            <person name="Roberts A.W."/>
            <person name="Sato Y."/>
            <person name="Scheller H.V."/>
            <person name="Schulz B."/>
            <person name="Schulz C."/>
            <person name="Shakirov E.V."/>
            <person name="Shibagaki N."/>
            <person name="Shinohara N."/>
            <person name="Shippen D.E."/>
            <person name="Soerensen I."/>
            <person name="Sotooka R."/>
            <person name="Sugimoto N."/>
            <person name="Sugita M."/>
            <person name="Sumikawa N."/>
            <person name="Tanurdzic M."/>
            <person name="Theissen G."/>
            <person name="Ulvskov P."/>
            <person name="Wakazuki S."/>
            <person name="Weng J.K."/>
            <person name="Willats W.W."/>
            <person name="Wipf D."/>
            <person name="Wolf P.G."/>
            <person name="Yang L."/>
            <person name="Zimmer A.D."/>
            <person name="Zhu Q."/>
            <person name="Mitros T."/>
            <person name="Hellsten U."/>
            <person name="Loque D."/>
            <person name="Otillar R."/>
            <person name="Salamov A."/>
            <person name="Schmutz J."/>
            <person name="Shapiro H."/>
            <person name="Lindquist E."/>
            <person name="Lucas S."/>
            <person name="Rokhsar D."/>
            <person name="Grigoriev I.V."/>
        </authorList>
    </citation>
    <scope>NUCLEOTIDE SEQUENCE [LARGE SCALE GENOMIC DNA]</scope>
</reference>
<dbReference type="Pfam" id="PF01397">
    <property type="entry name" value="Terpene_synth"/>
    <property type="match status" value="1"/>
</dbReference>
<evidence type="ECO:0000256" key="1">
    <source>
        <dbReference type="ARBA" id="ARBA00001946"/>
    </source>
</evidence>